<feature type="domain" description="MOSC" evidence="1">
    <location>
        <begin position="37"/>
        <end position="172"/>
    </location>
</feature>
<keyword evidence="3" id="KW-1185">Reference proteome</keyword>
<gene>
    <name evidence="2" type="ORF">KQ486_07890</name>
</gene>
<comment type="caution">
    <text evidence="2">The sequence shown here is derived from an EMBL/GenBank/DDBJ whole genome shotgun (WGS) entry which is preliminary data.</text>
</comment>
<dbReference type="PROSITE" id="PS51340">
    <property type="entry name" value="MOSC"/>
    <property type="match status" value="1"/>
</dbReference>
<dbReference type="Pfam" id="PF03473">
    <property type="entry name" value="MOSC"/>
    <property type="match status" value="1"/>
</dbReference>
<protein>
    <submittedName>
        <fullName evidence="2">MOSC domain-containing protein</fullName>
    </submittedName>
</protein>
<sequence>MSQPYIDQLFKGKVKQLGDPNAEKRINRQWETGMFKKPTEEKIWLSETGLIGDEVADKKNHGGPEKALFAYPTKHYDYWQREIEHTTMEVGGMGENLAIQNADEQSICIGDTYRYGETLIQVSQPRRPCWKPARRYNQIDLALRIQNSGLTGWYFRVLEEGYVTGNTYLELIERPYPQWSIEACNNVMYKQKDDLDLASQLASCELLAPNWKRTLEKRLEGKQSSDVKRVYGPNVRDE</sequence>
<evidence type="ECO:0000313" key="3">
    <source>
        <dbReference type="Proteomes" id="UP000812672"/>
    </source>
</evidence>
<evidence type="ECO:0000259" key="1">
    <source>
        <dbReference type="PROSITE" id="PS51340"/>
    </source>
</evidence>
<dbReference type="PANTHER" id="PTHR30212:SF2">
    <property type="entry name" value="PROTEIN YIIM"/>
    <property type="match status" value="1"/>
</dbReference>
<dbReference type="PANTHER" id="PTHR30212">
    <property type="entry name" value="PROTEIN YIIM"/>
    <property type="match status" value="1"/>
</dbReference>
<proteinExistence type="predicted"/>
<accession>A0ABS6GPE4</accession>
<reference evidence="2 3" key="1">
    <citation type="journal article" date="2011" name="Int. J. Syst. Evol. Microbiol.">
        <title>Allobacillus halotolerans gen. nov., sp. nov. isolated from shrimp paste.</title>
        <authorList>
            <person name="Sheu S.Y."/>
            <person name="Arun A.B."/>
            <person name="Jiang S.R."/>
            <person name="Young C.C."/>
            <person name="Chen W.M."/>
        </authorList>
    </citation>
    <scope>NUCLEOTIDE SEQUENCE [LARGE SCALE GENOMIC DNA]</scope>
    <source>
        <strain evidence="2 3">LMG 24826</strain>
    </source>
</reference>
<dbReference type="RefSeq" id="WP_216687288.1">
    <property type="nucleotide sequence ID" value="NZ_CAUPKR010000009.1"/>
</dbReference>
<dbReference type="InterPro" id="IPR052353">
    <property type="entry name" value="Benzoxazolinone_Detox_Enz"/>
</dbReference>
<evidence type="ECO:0000313" key="2">
    <source>
        <dbReference type="EMBL" id="MBU6080938.1"/>
    </source>
</evidence>
<dbReference type="Pfam" id="PF03475">
    <property type="entry name" value="YiiM_3-alpha"/>
    <property type="match status" value="1"/>
</dbReference>
<dbReference type="EMBL" id="JAHLZF010000010">
    <property type="protein sequence ID" value="MBU6080938.1"/>
    <property type="molecule type" value="Genomic_DNA"/>
</dbReference>
<organism evidence="2 3">
    <name type="scientific">Allobacillus halotolerans</name>
    <dbReference type="NCBI Taxonomy" id="570278"/>
    <lineage>
        <taxon>Bacteria</taxon>
        <taxon>Bacillati</taxon>
        <taxon>Bacillota</taxon>
        <taxon>Bacilli</taxon>
        <taxon>Bacillales</taxon>
        <taxon>Bacillaceae</taxon>
        <taxon>Allobacillus</taxon>
    </lineage>
</organism>
<dbReference type="InterPro" id="IPR005163">
    <property type="entry name" value="Tri_helical_YiiM-like"/>
</dbReference>
<name>A0ABS6GPE4_9BACI</name>
<dbReference type="InterPro" id="IPR005302">
    <property type="entry name" value="MoCF_Sase_C"/>
</dbReference>
<dbReference type="Proteomes" id="UP000812672">
    <property type="component" value="Unassembled WGS sequence"/>
</dbReference>